<accession>A0A9X1WER7</accession>
<dbReference type="AlphaFoldDB" id="A0A9X1WER7"/>
<sequence>MPELAKRYAEIEGIASSSTNQNLGDGSQICLDLEDKSRTYYFIKASGDCISGCIDKHVTKVRVTAAKQLQTSITDNRQQVKAVIDLNCL</sequence>
<dbReference type="RefSeq" id="WP_244354906.1">
    <property type="nucleotide sequence ID" value="NZ_JAJNNZ010000002.1"/>
</dbReference>
<evidence type="ECO:0000313" key="2">
    <source>
        <dbReference type="Proteomes" id="UP001139488"/>
    </source>
</evidence>
<dbReference type="EMBL" id="JAJNNZ010000002">
    <property type="protein sequence ID" value="MCJ2375659.1"/>
    <property type="molecule type" value="Genomic_DNA"/>
</dbReference>
<evidence type="ECO:0000313" key="1">
    <source>
        <dbReference type="EMBL" id="MCJ2375659.1"/>
    </source>
</evidence>
<proteinExistence type="predicted"/>
<keyword evidence="2" id="KW-1185">Reference proteome</keyword>
<reference evidence="1" key="1">
    <citation type="submission" date="2021-11" db="EMBL/GenBank/DDBJ databases">
        <title>Vibrio ZSDE26 sp. nov. and Vibrio ZSDZ34 sp. nov., isolated from coastal seawater in Qingdao.</title>
        <authorList>
            <person name="Zhang P."/>
        </authorList>
    </citation>
    <scope>NUCLEOTIDE SEQUENCE</scope>
    <source>
        <strain evidence="1">ZSDZ34</strain>
    </source>
</reference>
<comment type="caution">
    <text evidence="1">The sequence shown here is derived from an EMBL/GenBank/DDBJ whole genome shotgun (WGS) entry which is preliminary data.</text>
</comment>
<organism evidence="1 2">
    <name type="scientific">Vibrio gelatinilyticus</name>
    <dbReference type="NCBI Taxonomy" id="2893468"/>
    <lineage>
        <taxon>Bacteria</taxon>
        <taxon>Pseudomonadati</taxon>
        <taxon>Pseudomonadota</taxon>
        <taxon>Gammaproteobacteria</taxon>
        <taxon>Vibrionales</taxon>
        <taxon>Vibrionaceae</taxon>
        <taxon>Vibrio</taxon>
    </lineage>
</organism>
<gene>
    <name evidence="1" type="ORF">LNL84_02310</name>
</gene>
<protein>
    <submittedName>
        <fullName evidence="1">Uncharacterized protein</fullName>
    </submittedName>
</protein>
<dbReference type="Proteomes" id="UP001139488">
    <property type="component" value="Unassembled WGS sequence"/>
</dbReference>
<name>A0A9X1WER7_9VIBR</name>